<proteinExistence type="predicted"/>
<dbReference type="GO" id="GO:0006420">
    <property type="term" value="P:arginyl-tRNA aminoacylation"/>
    <property type="evidence" value="ECO:0007669"/>
    <property type="project" value="InterPro"/>
</dbReference>
<dbReference type="SMART" id="SM01016">
    <property type="entry name" value="Arg_tRNA_synt_N"/>
    <property type="match status" value="1"/>
</dbReference>
<feature type="region of interest" description="Disordered" evidence="1">
    <location>
        <begin position="25"/>
        <end position="45"/>
    </location>
</feature>
<organism evidence="3 4">
    <name type="scientific">Lancefieldella parvula</name>
    <dbReference type="NCBI Taxonomy" id="1382"/>
    <lineage>
        <taxon>Bacteria</taxon>
        <taxon>Bacillati</taxon>
        <taxon>Actinomycetota</taxon>
        <taxon>Coriobacteriia</taxon>
        <taxon>Coriobacteriales</taxon>
        <taxon>Atopobiaceae</taxon>
        <taxon>Lancefieldella</taxon>
    </lineage>
</organism>
<evidence type="ECO:0000256" key="1">
    <source>
        <dbReference type="SAM" id="MobiDB-lite"/>
    </source>
</evidence>
<dbReference type="Pfam" id="PF03485">
    <property type="entry name" value="Arg_tRNA_synt_N"/>
    <property type="match status" value="1"/>
</dbReference>
<evidence type="ECO:0000313" key="4">
    <source>
        <dbReference type="Proteomes" id="UP000772566"/>
    </source>
</evidence>
<accession>A0A930YT69</accession>
<dbReference type="GO" id="GO:0004814">
    <property type="term" value="F:arginine-tRNA ligase activity"/>
    <property type="evidence" value="ECO:0007669"/>
    <property type="project" value="InterPro"/>
</dbReference>
<dbReference type="InterPro" id="IPR036695">
    <property type="entry name" value="Arg-tRNA-synth_N_sf"/>
</dbReference>
<evidence type="ECO:0000259" key="2">
    <source>
        <dbReference type="SMART" id="SM01016"/>
    </source>
</evidence>
<sequence>MREKIEELVRQALADAQAAGELPEFQIDDVGLERPQDSSNGDWSSTVAMRSAKLAHKAPRDIAAALVAHIAEDAQIE</sequence>
<protein>
    <submittedName>
        <fullName evidence="3">Arginine--tRNA ligase</fullName>
    </submittedName>
</protein>
<evidence type="ECO:0000313" key="3">
    <source>
        <dbReference type="EMBL" id="MBF4809499.1"/>
    </source>
</evidence>
<reference evidence="3" key="1">
    <citation type="submission" date="2020-04" db="EMBL/GenBank/DDBJ databases">
        <title>Deep metagenomics examines the oral microbiome during advanced dental caries in children, revealing novel taxa and co-occurrences with host molecules.</title>
        <authorList>
            <person name="Baker J.L."/>
            <person name="Morton J.T."/>
            <person name="Dinis M."/>
            <person name="Alvarez R."/>
            <person name="Tran N.C."/>
            <person name="Knight R."/>
            <person name="Edlund A."/>
        </authorList>
    </citation>
    <scope>NUCLEOTIDE SEQUENCE</scope>
    <source>
        <strain evidence="3">JCVI_22A_bin.2</strain>
    </source>
</reference>
<dbReference type="InterPro" id="IPR005148">
    <property type="entry name" value="Arg-tRNA-synth_N"/>
</dbReference>
<comment type="caution">
    <text evidence="3">The sequence shown here is derived from an EMBL/GenBank/DDBJ whole genome shotgun (WGS) entry which is preliminary data.</text>
</comment>
<feature type="domain" description="Arginyl tRNA synthetase N-terminal" evidence="2">
    <location>
        <begin position="3"/>
        <end position="77"/>
    </location>
</feature>
<dbReference type="GO" id="GO:0005524">
    <property type="term" value="F:ATP binding"/>
    <property type="evidence" value="ECO:0007669"/>
    <property type="project" value="InterPro"/>
</dbReference>
<feature type="non-terminal residue" evidence="3">
    <location>
        <position position="77"/>
    </location>
</feature>
<dbReference type="GO" id="GO:0005737">
    <property type="term" value="C:cytoplasm"/>
    <property type="evidence" value="ECO:0007669"/>
    <property type="project" value="InterPro"/>
</dbReference>
<dbReference type="SUPFAM" id="SSF55190">
    <property type="entry name" value="Arginyl-tRNA synthetase (ArgRS), N-terminal 'additional' domain"/>
    <property type="match status" value="1"/>
</dbReference>
<dbReference type="Proteomes" id="UP000772566">
    <property type="component" value="Unassembled WGS sequence"/>
</dbReference>
<dbReference type="Gene3D" id="3.30.1360.70">
    <property type="entry name" value="Arginyl tRNA synthetase N-terminal domain"/>
    <property type="match status" value="1"/>
</dbReference>
<dbReference type="AlphaFoldDB" id="A0A930YT69"/>
<name>A0A930YT69_9ACTN</name>
<keyword evidence="3" id="KW-0436">Ligase</keyword>
<dbReference type="EMBL" id="JABZGT010000280">
    <property type="protein sequence ID" value="MBF4809499.1"/>
    <property type="molecule type" value="Genomic_DNA"/>
</dbReference>
<gene>
    <name evidence="3" type="ORF">HXK23_04695</name>
</gene>